<protein>
    <recommendedName>
        <fullName evidence="7">Cullin family profile domain-containing protein</fullName>
    </recommendedName>
</protein>
<dbReference type="GO" id="GO:0031625">
    <property type="term" value="F:ubiquitin protein ligase binding"/>
    <property type="evidence" value="ECO:0007669"/>
    <property type="project" value="InterPro"/>
</dbReference>
<organism evidence="8 9">
    <name type="scientific">Debaryomyces fabryi</name>
    <dbReference type="NCBI Taxonomy" id="58627"/>
    <lineage>
        <taxon>Eukaryota</taxon>
        <taxon>Fungi</taxon>
        <taxon>Dikarya</taxon>
        <taxon>Ascomycota</taxon>
        <taxon>Saccharomycotina</taxon>
        <taxon>Pichiomycetes</taxon>
        <taxon>Debaryomycetaceae</taxon>
        <taxon>Debaryomyces</taxon>
    </lineage>
</organism>
<evidence type="ECO:0000256" key="3">
    <source>
        <dbReference type="ARBA" id="ARBA00022843"/>
    </source>
</evidence>
<dbReference type="InterPro" id="IPR019559">
    <property type="entry name" value="Cullin_neddylation_domain"/>
</dbReference>
<dbReference type="InterPro" id="IPR036388">
    <property type="entry name" value="WH-like_DNA-bd_sf"/>
</dbReference>
<sequence>MLPPGSRRSKIRPPRKSLVSSSIGNSSGDSVVDYDLSWSVLSNAITQIQNKNVSKLSYEQLYRKAYILVLRKYGAKLYDDVSLLIKQHLLHKRQNLLTILNLSSSLNNSINEDFMKAVLVEWDEHLQSMKFISDVLMYLNRVYVKEHKKLLIYDMGIQLFKDNIIKHENNELGSKLIEIVVGEITKNRKGEVITTKMYITKIINMLELLIETSNSGNDLQYGENYYQRYFEPIFLASSETFFYNLSQEFMNNVLGTKYLHDAYRFIKEEENRINFYLPASTYPKIIDLMNNIIIKDKIDKILCLPLEQQGLSYWLEPVLSNIFDQNLSSKGGNHHFTELKILYELLGRIDPDYGLFKTRLKDLVIFQGNTLPSLVKETISVKDDSSSSKKSSSNSTAFASTWINSILEYQNQFSKIVKESFSGDAILEQCITMGMREFINGALNASSGSKKLNTSSGSSAPELLSIYMDYRIKQLTKNPGSSSKSISNENDNDMNGSSVDQTDDLINKSVAFLRFVKDKDAFEAHYANHFAKRFLNFKTSSQGTSVSSNGKLGVDIEELIISKLGEEMGTTSLHKVIKMDKDIKLSRELTKDWKGYVNQNHKKSLIELDLKVCNVSDWPKSMTKDYKKFARDDTNNEIGFIWSRQLRSTIKEFEEFWFTNKRNDNKSLYWCPKFGSMDLRITYPTKTYDISMSTYAGIIMLLFAPQSTDSGGNEVLAFDEMRELTYDEIRELTGIPEADLKRQLQSIAVAPRLRLLIKVPMTKEVNNSDVFKLNEKFKSPSTKVKVLTVSASSSGASSLKVSTSNDAASAKTVQEEEFEEVESSILEGRKIEINAAIVRIMKSRRTINHNDLISELVKQLQNRFQTLNILIKRRIEDLIEKEYLKRDDNDRSLYHYVA</sequence>
<dbReference type="SMART" id="SM00182">
    <property type="entry name" value="CULLIN"/>
    <property type="match status" value="1"/>
</dbReference>
<feature type="region of interest" description="Disordered" evidence="6">
    <location>
        <begin position="477"/>
        <end position="501"/>
    </location>
</feature>
<dbReference type="GO" id="GO:0006511">
    <property type="term" value="P:ubiquitin-dependent protein catabolic process"/>
    <property type="evidence" value="ECO:0007669"/>
    <property type="project" value="InterPro"/>
</dbReference>
<dbReference type="GeneID" id="26842014"/>
<evidence type="ECO:0000256" key="4">
    <source>
        <dbReference type="PROSITE-ProRule" id="PRU00330"/>
    </source>
</evidence>
<dbReference type="AlphaFoldDB" id="A0A0V1PSN1"/>
<evidence type="ECO:0000259" key="7">
    <source>
        <dbReference type="PROSITE" id="PS50069"/>
    </source>
</evidence>
<proteinExistence type="inferred from homology"/>
<dbReference type="InterPro" id="IPR016158">
    <property type="entry name" value="Cullin_homology"/>
</dbReference>
<feature type="domain" description="Cullin family profile" evidence="7">
    <location>
        <begin position="459"/>
        <end position="748"/>
    </location>
</feature>
<dbReference type="SUPFAM" id="SSF75632">
    <property type="entry name" value="Cullin homology domain"/>
    <property type="match status" value="1"/>
</dbReference>
<dbReference type="InterPro" id="IPR036317">
    <property type="entry name" value="Cullin_homology_sf"/>
</dbReference>
<evidence type="ECO:0000256" key="5">
    <source>
        <dbReference type="RuleBase" id="RU003829"/>
    </source>
</evidence>
<dbReference type="PROSITE" id="PS01256">
    <property type="entry name" value="CULLIN_1"/>
    <property type="match status" value="1"/>
</dbReference>
<feature type="region of interest" description="Disordered" evidence="6">
    <location>
        <begin position="1"/>
        <end position="26"/>
    </location>
</feature>
<gene>
    <name evidence="8" type="ORF">AC631_05005</name>
</gene>
<dbReference type="EMBL" id="LMYN01000160">
    <property type="protein sequence ID" value="KRZ99237.1"/>
    <property type="molecule type" value="Genomic_DNA"/>
</dbReference>
<dbReference type="Pfam" id="PF10557">
    <property type="entry name" value="Cullin_Nedd8"/>
    <property type="match status" value="1"/>
</dbReference>
<evidence type="ECO:0000256" key="1">
    <source>
        <dbReference type="ARBA" id="ARBA00006019"/>
    </source>
</evidence>
<dbReference type="InterPro" id="IPR036390">
    <property type="entry name" value="WH_DNA-bd_sf"/>
</dbReference>
<dbReference type="Pfam" id="PF00888">
    <property type="entry name" value="Cullin"/>
    <property type="match status" value="1"/>
</dbReference>
<dbReference type="SUPFAM" id="SSF46785">
    <property type="entry name" value="Winged helix' DNA-binding domain"/>
    <property type="match status" value="1"/>
</dbReference>
<dbReference type="InterPro" id="IPR001373">
    <property type="entry name" value="Cullin_N"/>
</dbReference>
<keyword evidence="9" id="KW-1185">Reference proteome</keyword>
<reference evidence="8 9" key="1">
    <citation type="submission" date="2015-11" db="EMBL/GenBank/DDBJ databases">
        <title>The genome of Debaryomyces fabryi.</title>
        <authorList>
            <person name="Tafer H."/>
            <person name="Lopandic K."/>
        </authorList>
    </citation>
    <scope>NUCLEOTIDE SEQUENCE [LARGE SCALE GENOMIC DNA]</scope>
    <source>
        <strain evidence="8 9">CBS 789</strain>
    </source>
</reference>
<evidence type="ECO:0000256" key="2">
    <source>
        <dbReference type="ARBA" id="ARBA00022499"/>
    </source>
</evidence>
<dbReference type="PANTHER" id="PTHR11932">
    <property type="entry name" value="CULLIN"/>
    <property type="match status" value="1"/>
</dbReference>
<dbReference type="OrthoDB" id="27073at2759"/>
<comment type="caution">
    <text evidence="8">The sequence shown here is derived from an EMBL/GenBank/DDBJ whole genome shotgun (WGS) entry which is preliminary data.</text>
</comment>
<keyword evidence="3" id="KW-0832">Ubl conjugation</keyword>
<dbReference type="SUPFAM" id="SSF74788">
    <property type="entry name" value="Cullin repeat-like"/>
    <property type="match status" value="1"/>
</dbReference>
<dbReference type="InterPro" id="IPR016159">
    <property type="entry name" value="Cullin_repeat-like_dom_sf"/>
</dbReference>
<dbReference type="Gene3D" id="1.10.10.10">
    <property type="entry name" value="Winged helix-like DNA-binding domain superfamily/Winged helix DNA-binding domain"/>
    <property type="match status" value="1"/>
</dbReference>
<accession>A0A0V1PSN1</accession>
<dbReference type="SMART" id="SM00884">
    <property type="entry name" value="Cullin_Nedd8"/>
    <property type="match status" value="1"/>
</dbReference>
<dbReference type="GO" id="GO:0031461">
    <property type="term" value="C:cullin-RING ubiquitin ligase complex"/>
    <property type="evidence" value="ECO:0007669"/>
    <property type="project" value="InterPro"/>
</dbReference>
<dbReference type="Proteomes" id="UP000054251">
    <property type="component" value="Unassembled WGS sequence"/>
</dbReference>
<dbReference type="InterPro" id="IPR016157">
    <property type="entry name" value="Cullin_CS"/>
</dbReference>
<dbReference type="Gene3D" id="3.30.230.130">
    <property type="entry name" value="Cullin, Chain C, Domain 2"/>
    <property type="match status" value="1"/>
</dbReference>
<dbReference type="PROSITE" id="PS50069">
    <property type="entry name" value="CULLIN_2"/>
    <property type="match status" value="1"/>
</dbReference>
<comment type="similarity">
    <text evidence="1 4 5">Belongs to the cullin family.</text>
</comment>
<name>A0A0V1PSN1_9ASCO</name>
<dbReference type="InterPro" id="IPR059120">
    <property type="entry name" value="Cullin-like_AB"/>
</dbReference>
<dbReference type="InterPro" id="IPR045093">
    <property type="entry name" value="Cullin"/>
</dbReference>
<evidence type="ECO:0000313" key="9">
    <source>
        <dbReference type="Proteomes" id="UP000054251"/>
    </source>
</evidence>
<feature type="compositionally biased region" description="Polar residues" evidence="6">
    <location>
        <begin position="477"/>
        <end position="500"/>
    </location>
</feature>
<keyword evidence="2" id="KW-1017">Isopeptide bond</keyword>
<dbReference type="FunFam" id="1.10.10.10:FF:000014">
    <property type="entry name" value="Cullin 1"/>
    <property type="match status" value="1"/>
</dbReference>
<feature type="compositionally biased region" description="Low complexity" evidence="6">
    <location>
        <begin position="16"/>
        <end position="26"/>
    </location>
</feature>
<evidence type="ECO:0000256" key="6">
    <source>
        <dbReference type="SAM" id="MobiDB-lite"/>
    </source>
</evidence>
<evidence type="ECO:0000313" key="8">
    <source>
        <dbReference type="EMBL" id="KRZ99237.1"/>
    </source>
</evidence>
<dbReference type="Gene3D" id="1.20.1310.10">
    <property type="entry name" value="Cullin Repeats"/>
    <property type="match status" value="4"/>
</dbReference>
<dbReference type="Pfam" id="PF26557">
    <property type="entry name" value="Cullin_AB"/>
    <property type="match status" value="1"/>
</dbReference>
<dbReference type="RefSeq" id="XP_015465340.1">
    <property type="nucleotide sequence ID" value="XM_015613834.1"/>
</dbReference>